<dbReference type="EMBL" id="JZRB01000002">
    <property type="protein sequence ID" value="KJV37130.1"/>
    <property type="molecule type" value="Genomic_DNA"/>
</dbReference>
<dbReference type="PATRIC" id="fig|345309.4.peg.1240"/>
<dbReference type="AlphaFoldDB" id="A0A0F3L0T9"/>
<dbReference type="InterPro" id="IPR011990">
    <property type="entry name" value="TPR-like_helical_dom_sf"/>
</dbReference>
<name>A0A0F3L0T9_9GAMM</name>
<evidence type="ECO:0000313" key="1">
    <source>
        <dbReference type="EMBL" id="KJV37130.1"/>
    </source>
</evidence>
<organism evidence="1 2">
    <name type="scientific">Luteibacter yeojuensis</name>
    <dbReference type="NCBI Taxonomy" id="345309"/>
    <lineage>
        <taxon>Bacteria</taxon>
        <taxon>Pseudomonadati</taxon>
        <taxon>Pseudomonadota</taxon>
        <taxon>Gammaproteobacteria</taxon>
        <taxon>Lysobacterales</taxon>
        <taxon>Rhodanobacteraceae</taxon>
        <taxon>Luteibacter</taxon>
    </lineage>
</organism>
<evidence type="ECO:0008006" key="3">
    <source>
        <dbReference type="Google" id="ProtNLM"/>
    </source>
</evidence>
<proteinExistence type="predicted"/>
<dbReference type="SUPFAM" id="SSF48452">
    <property type="entry name" value="TPR-like"/>
    <property type="match status" value="1"/>
</dbReference>
<dbReference type="Gene3D" id="1.25.40.10">
    <property type="entry name" value="Tetratricopeptide repeat domain"/>
    <property type="match status" value="1"/>
</dbReference>
<comment type="caution">
    <text evidence="1">The sequence shown here is derived from an EMBL/GenBank/DDBJ whole genome shotgun (WGS) entry which is preliminary data.</text>
</comment>
<dbReference type="Proteomes" id="UP000033651">
    <property type="component" value="Unassembled WGS sequence"/>
</dbReference>
<sequence length="383" mass="40714">MACGACMARAQDATPYVPARDDVVLQRVPPRTDPRVRQFDTLRAAVAAKPGDVAVAVALAHAYIDYGRSTGDARYLGRAMAVIEPFMRTATPPVPVALAHATILQSRHAFNEARAELEAVLRRDPDSAQGWLTLASVAMVQGDYAAANHACVQLANAAGGFMGQVCSASLRSLDGHAPQAYALLTMIEDPGPRAPPDIRAWIEGLMADTAARMGKPDVADGHFRSALRWAPGDNFLLADYGEFLLDQGRAAEALTLVAGDTQSDTSFLVRVRAEAMLGLPAAAIDTATMDARFADMARRGDHLFLREQADFLLHIHHDAAAALALAELNWKTQRAPKDARVFLEAALAAGQPRAAAPVIAFVAASGMSDPTIDPLVAKVKAQP</sequence>
<evidence type="ECO:0000313" key="2">
    <source>
        <dbReference type="Proteomes" id="UP000033651"/>
    </source>
</evidence>
<keyword evidence="2" id="KW-1185">Reference proteome</keyword>
<gene>
    <name evidence="1" type="ORF">VI08_00945</name>
</gene>
<reference evidence="1 2" key="1">
    <citation type="submission" date="2015-03" db="EMBL/GenBank/DDBJ databases">
        <title>Draft genome sequence of Luteibacter yeojuensis strain SU11.</title>
        <authorList>
            <person name="Sulaiman J."/>
            <person name="Priya K."/>
            <person name="Chan K.-G."/>
        </authorList>
    </citation>
    <scope>NUCLEOTIDE SEQUENCE [LARGE SCALE GENOMIC DNA]</scope>
    <source>
        <strain evidence="1 2">SU11</strain>
    </source>
</reference>
<protein>
    <recommendedName>
        <fullName evidence="3">Tetratricopeptide repeat protein</fullName>
    </recommendedName>
</protein>
<accession>A0A0F3L0T9</accession>